<keyword evidence="3" id="KW-1185">Reference proteome</keyword>
<evidence type="ECO:0000259" key="1">
    <source>
        <dbReference type="Pfam" id="PF06568"/>
    </source>
</evidence>
<dbReference type="Pfam" id="PF06568">
    <property type="entry name" value="YjiS-like"/>
    <property type="match status" value="1"/>
</dbReference>
<proteinExistence type="predicted"/>
<dbReference type="Proteomes" id="UP000321058">
    <property type="component" value="Unassembled WGS sequence"/>
</dbReference>
<dbReference type="AlphaFoldDB" id="A0A512NLE9"/>
<protein>
    <recommendedName>
        <fullName evidence="1">YjiS-like domain-containing protein</fullName>
    </recommendedName>
</protein>
<evidence type="ECO:0000313" key="3">
    <source>
        <dbReference type="Proteomes" id="UP000321058"/>
    </source>
</evidence>
<comment type="caution">
    <text evidence="2">The sequence shown here is derived from an EMBL/GenBank/DDBJ whole genome shotgun (WGS) entry which is preliminary data.</text>
</comment>
<evidence type="ECO:0000313" key="2">
    <source>
        <dbReference type="EMBL" id="GEP59774.1"/>
    </source>
</evidence>
<dbReference type="InterPro" id="IPR009506">
    <property type="entry name" value="YjiS-like"/>
</dbReference>
<dbReference type="EMBL" id="BKAJ01000139">
    <property type="protein sequence ID" value="GEP59774.1"/>
    <property type="molecule type" value="Genomic_DNA"/>
</dbReference>
<dbReference type="RefSeq" id="WP_246159014.1">
    <property type="nucleotide sequence ID" value="NZ_BKAJ01000139.1"/>
</dbReference>
<name>A0A512NLE9_9HYPH</name>
<feature type="domain" description="YjiS-like" evidence="1">
    <location>
        <begin position="83"/>
        <end position="103"/>
    </location>
</feature>
<organism evidence="2 3">
    <name type="scientific">Reyranella soli</name>
    <dbReference type="NCBI Taxonomy" id="1230389"/>
    <lineage>
        <taxon>Bacteria</taxon>
        <taxon>Pseudomonadati</taxon>
        <taxon>Pseudomonadota</taxon>
        <taxon>Alphaproteobacteria</taxon>
        <taxon>Hyphomicrobiales</taxon>
        <taxon>Reyranellaceae</taxon>
        <taxon>Reyranella</taxon>
    </lineage>
</organism>
<accession>A0A512NLE9</accession>
<reference evidence="2 3" key="1">
    <citation type="submission" date="2019-07" db="EMBL/GenBank/DDBJ databases">
        <title>Whole genome shotgun sequence of Reyranella soli NBRC 108950.</title>
        <authorList>
            <person name="Hosoyama A."/>
            <person name="Uohara A."/>
            <person name="Ohji S."/>
            <person name="Ichikawa N."/>
        </authorList>
    </citation>
    <scope>NUCLEOTIDE SEQUENCE [LARGE SCALE GENOMIC DNA]</scope>
    <source>
        <strain evidence="2 3">NBRC 108950</strain>
    </source>
</reference>
<sequence length="135" mass="15094">MMTQPIQMFENLTSETSPAGGNDIAKTTPSFEERRMLELRARYARAELVANGLADALLWLGRQYSRFVGAIKADFKLRAAESQLFRMSDRELADIGLTRGDIHFAIRETAEGVMPEIDGVTHTVIPANQNLRRVA</sequence>
<gene>
    <name evidence="2" type="ORF">RSO01_69400</name>
</gene>